<organism evidence="1 2">
    <name type="scientific">Streptomyces echinoruber</name>
    <dbReference type="NCBI Taxonomy" id="68898"/>
    <lineage>
        <taxon>Bacteria</taxon>
        <taxon>Bacillati</taxon>
        <taxon>Actinomycetota</taxon>
        <taxon>Actinomycetes</taxon>
        <taxon>Kitasatosporales</taxon>
        <taxon>Streptomycetaceae</taxon>
        <taxon>Streptomyces</taxon>
    </lineage>
</organism>
<dbReference type="AlphaFoldDB" id="A0A918QUW9"/>
<accession>A0A918QUW9</accession>
<reference evidence="1" key="2">
    <citation type="submission" date="2020-09" db="EMBL/GenBank/DDBJ databases">
        <authorList>
            <person name="Sun Q."/>
            <person name="Ohkuma M."/>
        </authorList>
    </citation>
    <scope>NUCLEOTIDE SEQUENCE</scope>
    <source>
        <strain evidence="1">JCM 5016</strain>
    </source>
</reference>
<keyword evidence="2" id="KW-1185">Reference proteome</keyword>
<dbReference type="Proteomes" id="UP000623010">
    <property type="component" value="Unassembled WGS sequence"/>
</dbReference>
<dbReference type="EMBL" id="BMWH01000002">
    <property type="protein sequence ID" value="GGZ73005.1"/>
    <property type="molecule type" value="Genomic_DNA"/>
</dbReference>
<gene>
    <name evidence="1" type="ORF">GCM10010389_08020</name>
</gene>
<dbReference type="RefSeq" id="WP_381574637.1">
    <property type="nucleotide sequence ID" value="NZ_JBHRUX010000001.1"/>
</dbReference>
<reference evidence="1" key="1">
    <citation type="journal article" date="2014" name="Int. J. Syst. Evol. Microbiol.">
        <title>Complete genome sequence of Corynebacterium casei LMG S-19264T (=DSM 44701T), isolated from a smear-ripened cheese.</title>
        <authorList>
            <consortium name="US DOE Joint Genome Institute (JGI-PGF)"/>
            <person name="Walter F."/>
            <person name="Albersmeier A."/>
            <person name="Kalinowski J."/>
            <person name="Ruckert C."/>
        </authorList>
    </citation>
    <scope>NUCLEOTIDE SEQUENCE</scope>
    <source>
        <strain evidence="1">JCM 5016</strain>
    </source>
</reference>
<evidence type="ECO:0000313" key="1">
    <source>
        <dbReference type="EMBL" id="GGZ73005.1"/>
    </source>
</evidence>
<name>A0A918QUW9_9ACTN</name>
<protein>
    <submittedName>
        <fullName evidence="1">Uncharacterized protein</fullName>
    </submittedName>
</protein>
<proteinExistence type="predicted"/>
<sequence length="60" mass="6174">MRREGGVFVCGKCGASFDPGSNRRVVAAGVIRRAPRGRVLRLVATAIGVAGSLRPAGAPR</sequence>
<comment type="caution">
    <text evidence="1">The sequence shown here is derived from an EMBL/GenBank/DDBJ whole genome shotgun (WGS) entry which is preliminary data.</text>
</comment>
<evidence type="ECO:0000313" key="2">
    <source>
        <dbReference type="Proteomes" id="UP000623010"/>
    </source>
</evidence>